<gene>
    <name evidence="3" type="ORF">WJX84_003175</name>
</gene>
<organism evidence="3 4">
    <name type="scientific">Apatococcus fuscideae</name>
    <dbReference type="NCBI Taxonomy" id="2026836"/>
    <lineage>
        <taxon>Eukaryota</taxon>
        <taxon>Viridiplantae</taxon>
        <taxon>Chlorophyta</taxon>
        <taxon>core chlorophytes</taxon>
        <taxon>Trebouxiophyceae</taxon>
        <taxon>Chlorellales</taxon>
        <taxon>Chlorellaceae</taxon>
        <taxon>Apatococcus</taxon>
    </lineage>
</organism>
<dbReference type="AlphaFoldDB" id="A0AAW1S739"/>
<feature type="domain" description="Dienelactone hydrolase" evidence="2">
    <location>
        <begin position="60"/>
        <end position="280"/>
    </location>
</feature>
<dbReference type="Proteomes" id="UP001485043">
    <property type="component" value="Unassembled WGS sequence"/>
</dbReference>
<comment type="caution">
    <text evidence="3">The sequence shown here is derived from an EMBL/GenBank/DDBJ whole genome shotgun (WGS) entry which is preliminary data.</text>
</comment>
<feature type="signal peptide" evidence="1">
    <location>
        <begin position="1"/>
        <end position="25"/>
    </location>
</feature>
<keyword evidence="4" id="KW-1185">Reference proteome</keyword>
<dbReference type="PANTHER" id="PTHR22946">
    <property type="entry name" value="DIENELACTONE HYDROLASE DOMAIN-CONTAINING PROTEIN-RELATED"/>
    <property type="match status" value="1"/>
</dbReference>
<dbReference type="EMBL" id="JALJOV010001759">
    <property type="protein sequence ID" value="KAK9841891.1"/>
    <property type="molecule type" value="Genomic_DNA"/>
</dbReference>
<accession>A0AAW1S739</accession>
<dbReference type="InterPro" id="IPR002925">
    <property type="entry name" value="Dienelactn_hydro"/>
</dbReference>
<dbReference type="Pfam" id="PF01738">
    <property type="entry name" value="DLH"/>
    <property type="match status" value="1"/>
</dbReference>
<dbReference type="InterPro" id="IPR050261">
    <property type="entry name" value="FrsA_esterase"/>
</dbReference>
<proteinExistence type="predicted"/>
<evidence type="ECO:0000313" key="3">
    <source>
        <dbReference type="EMBL" id="KAK9841891.1"/>
    </source>
</evidence>
<dbReference type="PANTHER" id="PTHR22946:SF0">
    <property type="entry name" value="DIENELACTONE HYDROLASE DOMAIN-CONTAINING PROTEIN"/>
    <property type="match status" value="1"/>
</dbReference>
<dbReference type="GO" id="GO:0016787">
    <property type="term" value="F:hydrolase activity"/>
    <property type="evidence" value="ECO:0007669"/>
    <property type="project" value="InterPro"/>
</dbReference>
<reference evidence="3 4" key="1">
    <citation type="journal article" date="2024" name="Nat. Commun.">
        <title>Phylogenomics reveals the evolutionary origins of lichenization in chlorophyte algae.</title>
        <authorList>
            <person name="Puginier C."/>
            <person name="Libourel C."/>
            <person name="Otte J."/>
            <person name="Skaloud P."/>
            <person name="Haon M."/>
            <person name="Grisel S."/>
            <person name="Petersen M."/>
            <person name="Berrin J.G."/>
            <person name="Delaux P.M."/>
            <person name="Dal Grande F."/>
            <person name="Keller J."/>
        </authorList>
    </citation>
    <scope>NUCLEOTIDE SEQUENCE [LARGE SCALE GENOMIC DNA]</scope>
    <source>
        <strain evidence="3 4">SAG 2523</strain>
    </source>
</reference>
<dbReference type="SUPFAM" id="SSF53474">
    <property type="entry name" value="alpha/beta-Hydrolases"/>
    <property type="match status" value="1"/>
</dbReference>
<dbReference type="Gene3D" id="3.40.50.1820">
    <property type="entry name" value="alpha/beta hydrolase"/>
    <property type="match status" value="1"/>
</dbReference>
<evidence type="ECO:0000259" key="2">
    <source>
        <dbReference type="Pfam" id="PF01738"/>
    </source>
</evidence>
<dbReference type="InterPro" id="IPR029058">
    <property type="entry name" value="AB_hydrolase_fold"/>
</dbReference>
<evidence type="ECO:0000313" key="4">
    <source>
        <dbReference type="Proteomes" id="UP001485043"/>
    </source>
</evidence>
<keyword evidence="1" id="KW-0732">Signal</keyword>
<protein>
    <recommendedName>
        <fullName evidence="2">Dienelactone hydrolase domain-containing protein</fullName>
    </recommendedName>
</protein>
<feature type="chain" id="PRO_5043688140" description="Dienelactone hydrolase domain-containing protein" evidence="1">
    <location>
        <begin position="26"/>
        <end position="307"/>
    </location>
</feature>
<sequence length="307" mass="33196">MRASIGVSLGLLALIGLSLTSLAEAQTTEASPVFSIGYNASRLVMQNVSYSDGTSPLRGFLAYDNSSTAERPVVVIFPDYDGIGPYEIWRAKLFATLGYVAFVGDIFTQNIVQGPSIPVAMRSMLTQIYSRNVPLWNSRMKAALDIAVEQPYADADRVAAVGYCFGGGGVINLMRTYPNVTDGLLGVVGYHPSISIAPIEPNNPIRTLMFYGFDDSASLATRDQFMQSLEAANVTFEFTQFGKTVHAFTEPNLIGSSASASTAYNQVADLMSWATTRAFLMDIFGETNVNNPYTYASMEPLLDLATA</sequence>
<evidence type="ECO:0000256" key="1">
    <source>
        <dbReference type="SAM" id="SignalP"/>
    </source>
</evidence>
<name>A0AAW1S739_9CHLO</name>